<proteinExistence type="predicted"/>
<protein>
    <submittedName>
        <fullName evidence="1">Helix-turn-helix domain-containing protein</fullName>
    </submittedName>
</protein>
<dbReference type="Proteomes" id="UP000515369">
    <property type="component" value="Chromosome"/>
</dbReference>
<accession>A0A7G5GRH5</accession>
<dbReference type="EMBL" id="CP059732">
    <property type="protein sequence ID" value="QMW01467.1"/>
    <property type="molecule type" value="Genomic_DNA"/>
</dbReference>
<dbReference type="SUPFAM" id="SSF46689">
    <property type="entry name" value="Homeodomain-like"/>
    <property type="match status" value="1"/>
</dbReference>
<organism evidence="1 2">
    <name type="scientific">Spirosoma foliorum</name>
    <dbReference type="NCBI Taxonomy" id="2710596"/>
    <lineage>
        <taxon>Bacteria</taxon>
        <taxon>Pseudomonadati</taxon>
        <taxon>Bacteroidota</taxon>
        <taxon>Cytophagia</taxon>
        <taxon>Cytophagales</taxon>
        <taxon>Cytophagaceae</taxon>
        <taxon>Spirosoma</taxon>
    </lineage>
</organism>
<dbReference type="KEGG" id="sfol:H3H32_26420"/>
<sequence length="71" mass="7927">MSWKQAAIAQAFGLTQPWVSQTLKKYQEHGAITLQEGKRTGAPTRLSTQQLGQLVLVLNKRTKHHGFKRAG</sequence>
<dbReference type="InterPro" id="IPR009057">
    <property type="entry name" value="Homeodomain-like_sf"/>
</dbReference>
<reference evidence="1 2" key="1">
    <citation type="submission" date="2020-07" db="EMBL/GenBank/DDBJ databases">
        <title>Spirosoma foliorum sp. nov., isolated from the leaves on the Nejang mountain Korea, Republic of.</title>
        <authorList>
            <person name="Ho H."/>
            <person name="Lee Y.-J."/>
            <person name="Nurcahyanto D.-A."/>
            <person name="Kim S.-G."/>
        </authorList>
    </citation>
    <scope>NUCLEOTIDE SEQUENCE [LARGE SCALE GENOMIC DNA]</scope>
    <source>
        <strain evidence="1 2">PL0136</strain>
    </source>
</reference>
<dbReference type="AlphaFoldDB" id="A0A7G5GRH5"/>
<name>A0A7G5GRH5_9BACT</name>
<evidence type="ECO:0000313" key="1">
    <source>
        <dbReference type="EMBL" id="QMW01467.1"/>
    </source>
</evidence>
<gene>
    <name evidence="1" type="ORF">H3H32_26420</name>
</gene>
<evidence type="ECO:0000313" key="2">
    <source>
        <dbReference type="Proteomes" id="UP000515369"/>
    </source>
</evidence>
<keyword evidence="2" id="KW-1185">Reference proteome</keyword>